<dbReference type="SMART" id="SM00388">
    <property type="entry name" value="HisKA"/>
    <property type="match status" value="1"/>
</dbReference>
<gene>
    <name evidence="12" type="ORF">BE21_03330</name>
</gene>
<protein>
    <recommendedName>
        <fullName evidence="3">histidine kinase</fullName>
        <ecNumber evidence="3">2.7.13.3</ecNumber>
    </recommendedName>
</protein>
<dbReference type="PROSITE" id="PS50109">
    <property type="entry name" value="HIS_KIN"/>
    <property type="match status" value="1"/>
</dbReference>
<dbReference type="Gene3D" id="6.10.340.10">
    <property type="match status" value="1"/>
</dbReference>
<evidence type="ECO:0000259" key="11">
    <source>
        <dbReference type="PROSITE" id="PS50885"/>
    </source>
</evidence>
<dbReference type="InterPro" id="IPR005467">
    <property type="entry name" value="His_kinase_dom"/>
</dbReference>
<dbReference type="GO" id="GO:0005524">
    <property type="term" value="F:ATP binding"/>
    <property type="evidence" value="ECO:0007669"/>
    <property type="project" value="UniProtKB-KW"/>
</dbReference>
<feature type="domain" description="HAMP" evidence="11">
    <location>
        <begin position="198"/>
        <end position="250"/>
    </location>
</feature>
<keyword evidence="4" id="KW-1003">Cell membrane</keyword>
<keyword evidence="5" id="KW-0597">Phosphoprotein</keyword>
<dbReference type="PANTHER" id="PTHR44936:SF10">
    <property type="entry name" value="SENSOR PROTEIN RSTB"/>
    <property type="match status" value="1"/>
</dbReference>
<comment type="catalytic activity">
    <reaction evidence="1">
        <text>ATP + protein L-histidine = ADP + protein N-phospho-L-histidine.</text>
        <dbReference type="EC" id="2.7.13.3"/>
    </reaction>
</comment>
<comment type="subcellular location">
    <subcellularLocation>
        <location evidence="2">Cell membrane</location>
        <topology evidence="2">Multi-pass membrane protein</topology>
    </subcellularLocation>
</comment>
<dbReference type="EMBL" id="JEME01001803">
    <property type="protein sequence ID" value="KYG06068.1"/>
    <property type="molecule type" value="Genomic_DNA"/>
</dbReference>
<evidence type="ECO:0000313" key="12">
    <source>
        <dbReference type="EMBL" id="KYG06068.1"/>
    </source>
</evidence>
<dbReference type="InterPro" id="IPR003660">
    <property type="entry name" value="HAMP_dom"/>
</dbReference>
<dbReference type="Proteomes" id="UP000075502">
    <property type="component" value="Unassembled WGS sequence"/>
</dbReference>
<accession>A0A150TNN8</accession>
<dbReference type="SUPFAM" id="SSF47384">
    <property type="entry name" value="Homodimeric domain of signal transducing histidine kinase"/>
    <property type="match status" value="1"/>
</dbReference>
<dbReference type="SMART" id="SM00387">
    <property type="entry name" value="HATPase_c"/>
    <property type="match status" value="1"/>
</dbReference>
<reference evidence="12 13" key="1">
    <citation type="submission" date="2014-02" db="EMBL/GenBank/DDBJ databases">
        <title>The small core and large imbalanced accessory genome model reveals a collaborative survival strategy of Sorangium cellulosum strains in nature.</title>
        <authorList>
            <person name="Han K."/>
            <person name="Peng R."/>
            <person name="Blom J."/>
            <person name="Li Y.-Z."/>
        </authorList>
    </citation>
    <scope>NUCLEOTIDE SEQUENCE [LARGE SCALE GENOMIC DNA]</scope>
    <source>
        <strain evidence="12 13">So0007-03</strain>
    </source>
</reference>
<dbReference type="CDD" id="cd00082">
    <property type="entry name" value="HisKA"/>
    <property type="match status" value="1"/>
</dbReference>
<proteinExistence type="predicted"/>
<dbReference type="SMART" id="SM00304">
    <property type="entry name" value="HAMP"/>
    <property type="match status" value="1"/>
</dbReference>
<evidence type="ECO:0000256" key="4">
    <source>
        <dbReference type="ARBA" id="ARBA00022475"/>
    </source>
</evidence>
<evidence type="ECO:0000256" key="6">
    <source>
        <dbReference type="ARBA" id="ARBA00022679"/>
    </source>
</evidence>
<keyword evidence="9" id="KW-0067">ATP-binding</keyword>
<keyword evidence="6" id="KW-0808">Transferase</keyword>
<dbReference type="Gene3D" id="3.30.565.10">
    <property type="entry name" value="Histidine kinase-like ATPase, C-terminal domain"/>
    <property type="match status" value="1"/>
</dbReference>
<dbReference type="InterPro" id="IPR003594">
    <property type="entry name" value="HATPase_dom"/>
</dbReference>
<dbReference type="Pfam" id="PF00512">
    <property type="entry name" value="HisKA"/>
    <property type="match status" value="1"/>
</dbReference>
<dbReference type="InterPro" id="IPR003661">
    <property type="entry name" value="HisK_dim/P_dom"/>
</dbReference>
<dbReference type="GO" id="GO:0005886">
    <property type="term" value="C:plasma membrane"/>
    <property type="evidence" value="ECO:0007669"/>
    <property type="project" value="UniProtKB-SubCell"/>
</dbReference>
<dbReference type="PANTHER" id="PTHR44936">
    <property type="entry name" value="SENSOR PROTEIN CREC"/>
    <property type="match status" value="1"/>
</dbReference>
<sequence length="516" mass="55065">MRLLTRLVLSHTAPVLVMLVALGVVLGSLAQITSSLQNLLSDETEELRREAALHHAAWAMGLAMRRGQEACSRGAPWDEVAPILRTRIVALKAEVGDPALLPSDPMLPSIDGHLQLAQGALDGGTCGHLTDPDVQHERVRLDEQLTDAWVLRIGELQARVRSKEEDARGASASALSNGLAISIAACVVAALLAHRIARTVTEPLAAIATQAQRLGKGQFDAAAEVRGPAEVRDLALEIETMRRRLAEIETLKQGFLASVSHELRTPLTKIREAISLLEDGVGGGALSERQTRILHIARVACEREIRMVTTLLDLSRLSAGSPIRLQDGSSIDDLIRSAVRDEEAEARERGVTIEVETPGDVPPCSLDVALVERAVANLVRNAASVSKPGQRVLVRRELVEDARGGRPGRRVTISVTDQGPGVPGEIRQSLFEEFKTQPVANSPKRVGIGLGLALSRKIARAHGGDLELDDHAASADAGAGQDARAAGATFRLWLPLSTERSSEQAPAALHPAPAVP</sequence>
<dbReference type="EC" id="2.7.13.3" evidence="3"/>
<evidence type="ECO:0000256" key="8">
    <source>
        <dbReference type="ARBA" id="ARBA00022777"/>
    </source>
</evidence>
<evidence type="ECO:0000256" key="3">
    <source>
        <dbReference type="ARBA" id="ARBA00012438"/>
    </source>
</evidence>
<dbReference type="GO" id="GO:0000155">
    <property type="term" value="F:phosphorelay sensor kinase activity"/>
    <property type="evidence" value="ECO:0007669"/>
    <property type="project" value="InterPro"/>
</dbReference>
<dbReference type="InterPro" id="IPR050980">
    <property type="entry name" value="2C_sensor_his_kinase"/>
</dbReference>
<evidence type="ECO:0000256" key="2">
    <source>
        <dbReference type="ARBA" id="ARBA00004651"/>
    </source>
</evidence>
<keyword evidence="8" id="KW-0418">Kinase</keyword>
<evidence type="ECO:0000256" key="5">
    <source>
        <dbReference type="ARBA" id="ARBA00022553"/>
    </source>
</evidence>
<dbReference type="CDD" id="cd00075">
    <property type="entry name" value="HATPase"/>
    <property type="match status" value="1"/>
</dbReference>
<dbReference type="PRINTS" id="PR00344">
    <property type="entry name" value="BCTRLSENSOR"/>
</dbReference>
<dbReference type="InterPro" id="IPR036097">
    <property type="entry name" value="HisK_dim/P_sf"/>
</dbReference>
<evidence type="ECO:0000259" key="10">
    <source>
        <dbReference type="PROSITE" id="PS50109"/>
    </source>
</evidence>
<evidence type="ECO:0000256" key="7">
    <source>
        <dbReference type="ARBA" id="ARBA00022741"/>
    </source>
</evidence>
<keyword evidence="4" id="KW-0472">Membrane</keyword>
<dbReference type="SUPFAM" id="SSF55874">
    <property type="entry name" value="ATPase domain of HSP90 chaperone/DNA topoisomerase II/histidine kinase"/>
    <property type="match status" value="1"/>
</dbReference>
<dbReference type="PROSITE" id="PS50885">
    <property type="entry name" value="HAMP"/>
    <property type="match status" value="1"/>
</dbReference>
<dbReference type="Pfam" id="PF02518">
    <property type="entry name" value="HATPase_c"/>
    <property type="match status" value="1"/>
</dbReference>
<dbReference type="InterPro" id="IPR036890">
    <property type="entry name" value="HATPase_C_sf"/>
</dbReference>
<feature type="domain" description="Histidine kinase" evidence="10">
    <location>
        <begin position="258"/>
        <end position="498"/>
    </location>
</feature>
<evidence type="ECO:0000256" key="1">
    <source>
        <dbReference type="ARBA" id="ARBA00000085"/>
    </source>
</evidence>
<organism evidence="12 13">
    <name type="scientific">Sorangium cellulosum</name>
    <name type="common">Polyangium cellulosum</name>
    <dbReference type="NCBI Taxonomy" id="56"/>
    <lineage>
        <taxon>Bacteria</taxon>
        <taxon>Pseudomonadati</taxon>
        <taxon>Myxococcota</taxon>
        <taxon>Polyangia</taxon>
        <taxon>Polyangiales</taxon>
        <taxon>Polyangiaceae</taxon>
        <taxon>Sorangium</taxon>
    </lineage>
</organism>
<dbReference type="AlphaFoldDB" id="A0A150TNN8"/>
<comment type="caution">
    <text evidence="12">The sequence shown here is derived from an EMBL/GenBank/DDBJ whole genome shotgun (WGS) entry which is preliminary data.</text>
</comment>
<evidence type="ECO:0000313" key="13">
    <source>
        <dbReference type="Proteomes" id="UP000075502"/>
    </source>
</evidence>
<name>A0A150TNN8_SORCE</name>
<dbReference type="Gene3D" id="1.10.287.130">
    <property type="match status" value="1"/>
</dbReference>
<dbReference type="Pfam" id="PF00672">
    <property type="entry name" value="HAMP"/>
    <property type="match status" value="1"/>
</dbReference>
<dbReference type="CDD" id="cd06225">
    <property type="entry name" value="HAMP"/>
    <property type="match status" value="1"/>
</dbReference>
<evidence type="ECO:0000256" key="9">
    <source>
        <dbReference type="ARBA" id="ARBA00022840"/>
    </source>
</evidence>
<dbReference type="InterPro" id="IPR004358">
    <property type="entry name" value="Sig_transdc_His_kin-like_C"/>
</dbReference>
<dbReference type="SUPFAM" id="SSF158472">
    <property type="entry name" value="HAMP domain-like"/>
    <property type="match status" value="1"/>
</dbReference>
<keyword evidence="7" id="KW-0547">Nucleotide-binding</keyword>